<dbReference type="KEGG" id="sroi:IAG44_01875"/>
<evidence type="ECO:0000256" key="1">
    <source>
        <dbReference type="SAM" id="MobiDB-lite"/>
    </source>
</evidence>
<dbReference type="InterPro" id="IPR049449">
    <property type="entry name" value="TesB_ACOT8-like_N"/>
</dbReference>
<accession>A0A7H0I6C4</accession>
<gene>
    <name evidence="4" type="ORF">IAG44_01875</name>
</gene>
<evidence type="ECO:0000313" key="4">
    <source>
        <dbReference type="EMBL" id="QNP68340.1"/>
    </source>
</evidence>
<dbReference type="Gene3D" id="2.40.160.210">
    <property type="entry name" value="Acyl-CoA thioesterase, double hotdog domain"/>
    <property type="match status" value="1"/>
</dbReference>
<dbReference type="InterPro" id="IPR042171">
    <property type="entry name" value="Acyl-CoA_hotdog"/>
</dbReference>
<dbReference type="InterPro" id="IPR049450">
    <property type="entry name" value="ACOT8-like_C"/>
</dbReference>
<protein>
    <submittedName>
        <fullName evidence="4">Thioesterase family protein</fullName>
    </submittedName>
</protein>
<evidence type="ECO:0000259" key="3">
    <source>
        <dbReference type="Pfam" id="PF20789"/>
    </source>
</evidence>
<dbReference type="Pfam" id="PF20789">
    <property type="entry name" value="4HBT_3C"/>
    <property type="match status" value="1"/>
</dbReference>
<proteinExistence type="predicted"/>
<dbReference type="AlphaFoldDB" id="A0A7H0I6C4"/>
<sequence length="264" mass="28314">MDAYFEDIGESRFLPTKHTQGPWDPGYQHFGPPGALLAREIERCAADDGGDGALALGRITYDILGPVPLRPLTARAWVERPGRRVRLVRGELLEAGRPLVSAAAWAVRPAPDDTPATGARRRPPAGPPGLEHAPAVIPDGWACGFLDSVEWRFAHGGYGRPGPAAVWLRPRMPLLDGEPMSPVQRTVLAVDSANGISAELDIRAWGFVPPELTVHLLRPPDGEWLCLDAQTSVGPGEPGLTTSTLFDAAGPVARSAQTLLVHHR</sequence>
<dbReference type="Pfam" id="PF13622">
    <property type="entry name" value="4HBT_3"/>
    <property type="match status" value="1"/>
</dbReference>
<dbReference type="EMBL" id="CP060828">
    <property type="protein sequence ID" value="QNP68340.1"/>
    <property type="molecule type" value="Genomic_DNA"/>
</dbReference>
<reference evidence="4 5" key="1">
    <citation type="submission" date="2020-08" db="EMBL/GenBank/DDBJ databases">
        <title>A novel species.</title>
        <authorList>
            <person name="Gao J."/>
        </authorList>
    </citation>
    <scope>NUCLEOTIDE SEQUENCE [LARGE SCALE GENOMIC DNA]</scope>
    <source>
        <strain evidence="4 5">CRXT-G-22</strain>
    </source>
</reference>
<evidence type="ECO:0000259" key="2">
    <source>
        <dbReference type="Pfam" id="PF13622"/>
    </source>
</evidence>
<dbReference type="RefSeq" id="WP_187745382.1">
    <property type="nucleotide sequence ID" value="NZ_CP060828.1"/>
</dbReference>
<organism evidence="4 5">
    <name type="scientific">Streptomyces roseirectus</name>
    <dbReference type="NCBI Taxonomy" id="2768066"/>
    <lineage>
        <taxon>Bacteria</taxon>
        <taxon>Bacillati</taxon>
        <taxon>Actinomycetota</taxon>
        <taxon>Actinomycetes</taxon>
        <taxon>Kitasatosporales</taxon>
        <taxon>Streptomycetaceae</taxon>
        <taxon>Streptomyces</taxon>
    </lineage>
</organism>
<dbReference type="SUPFAM" id="SSF54637">
    <property type="entry name" value="Thioesterase/thiol ester dehydrase-isomerase"/>
    <property type="match status" value="2"/>
</dbReference>
<keyword evidence="5" id="KW-1185">Reference proteome</keyword>
<dbReference type="Proteomes" id="UP000516052">
    <property type="component" value="Chromosome"/>
</dbReference>
<feature type="domain" description="Acyl-CoA thioesterase-like C-terminal" evidence="3">
    <location>
        <begin position="137"/>
        <end position="261"/>
    </location>
</feature>
<name>A0A7H0I6C4_9ACTN</name>
<evidence type="ECO:0000313" key="5">
    <source>
        <dbReference type="Proteomes" id="UP000516052"/>
    </source>
</evidence>
<feature type="region of interest" description="Disordered" evidence="1">
    <location>
        <begin position="109"/>
        <end position="132"/>
    </location>
</feature>
<dbReference type="InterPro" id="IPR029069">
    <property type="entry name" value="HotDog_dom_sf"/>
</dbReference>
<feature type="domain" description="Acyl-CoA thioesterase-like N-terminal HotDog" evidence="2">
    <location>
        <begin position="20"/>
        <end position="105"/>
    </location>
</feature>